<comment type="caution">
    <text evidence="2">The sequence shown here is derived from an EMBL/GenBank/DDBJ whole genome shotgun (WGS) entry which is preliminary data.</text>
</comment>
<organism evidence="2 3">
    <name type="scientific">Olea europaea subsp. europaea</name>
    <dbReference type="NCBI Taxonomy" id="158383"/>
    <lineage>
        <taxon>Eukaryota</taxon>
        <taxon>Viridiplantae</taxon>
        <taxon>Streptophyta</taxon>
        <taxon>Embryophyta</taxon>
        <taxon>Tracheophyta</taxon>
        <taxon>Spermatophyta</taxon>
        <taxon>Magnoliopsida</taxon>
        <taxon>eudicotyledons</taxon>
        <taxon>Gunneridae</taxon>
        <taxon>Pentapetalae</taxon>
        <taxon>asterids</taxon>
        <taxon>lamiids</taxon>
        <taxon>Lamiales</taxon>
        <taxon>Oleaceae</taxon>
        <taxon>Oleeae</taxon>
        <taxon>Olea</taxon>
    </lineage>
</organism>
<dbReference type="Gramene" id="OE9A013562T1">
    <property type="protein sequence ID" value="OE9A013562C1"/>
    <property type="gene ID" value="OE9A013562"/>
</dbReference>
<name>A0A8S0VLZ3_OLEEU</name>
<evidence type="ECO:0000313" key="1">
    <source>
        <dbReference type="EMBL" id="CAA2976530.1"/>
    </source>
</evidence>
<dbReference type="EMBL" id="CACTIH010002462">
    <property type="protein sequence ID" value="CAA2976530.1"/>
    <property type="molecule type" value="Genomic_DNA"/>
</dbReference>
<dbReference type="Proteomes" id="UP000594638">
    <property type="component" value="Unassembled WGS sequence"/>
</dbReference>
<evidence type="ECO:0000313" key="2">
    <source>
        <dbReference type="EMBL" id="CAA3031099.1"/>
    </source>
</evidence>
<evidence type="ECO:0000313" key="3">
    <source>
        <dbReference type="Proteomes" id="UP000594638"/>
    </source>
</evidence>
<proteinExistence type="predicted"/>
<dbReference type="AlphaFoldDB" id="A0A8S0VLZ3"/>
<sequence length="58" mass="6203">MKTVTIGPSSTVVPMIDSHSSTCNHGLDVHSEQMVFMSVGNEGLFSIPNKSHMLSCPV</sequence>
<accession>A0A8S0VLZ3</accession>
<keyword evidence="3" id="KW-1185">Reference proteome</keyword>
<dbReference type="EMBL" id="CACTIH010009419">
    <property type="protein sequence ID" value="CAA3031099.1"/>
    <property type="molecule type" value="Genomic_DNA"/>
</dbReference>
<reference evidence="2 3" key="1">
    <citation type="submission" date="2019-12" db="EMBL/GenBank/DDBJ databases">
        <authorList>
            <person name="Alioto T."/>
            <person name="Alioto T."/>
            <person name="Gomez Garrido J."/>
        </authorList>
    </citation>
    <scope>NUCLEOTIDE SEQUENCE [LARGE SCALE GENOMIC DNA]</scope>
</reference>
<protein>
    <submittedName>
        <fullName evidence="2">Uncharacterized protein</fullName>
    </submittedName>
</protein>
<gene>
    <name evidence="2" type="ORF">OLEA9_A013562</name>
    <name evidence="1" type="ORF">OLEA9_A031257</name>
</gene>
<dbReference type="Gramene" id="OE9A031257T1">
    <property type="protein sequence ID" value="OE9A031257C1"/>
    <property type="gene ID" value="OE9A031257"/>
</dbReference>